<gene>
    <name evidence="2" type="ORF">EL18_02426</name>
</gene>
<dbReference type="PROSITE" id="PS51186">
    <property type="entry name" value="GNAT"/>
    <property type="match status" value="1"/>
</dbReference>
<evidence type="ECO:0000313" key="3">
    <source>
        <dbReference type="Proteomes" id="UP000053675"/>
    </source>
</evidence>
<dbReference type="GO" id="GO:0016747">
    <property type="term" value="F:acyltransferase activity, transferring groups other than amino-acyl groups"/>
    <property type="evidence" value="ECO:0007669"/>
    <property type="project" value="InterPro"/>
</dbReference>
<dbReference type="Gene3D" id="3.40.630.30">
    <property type="match status" value="1"/>
</dbReference>
<proteinExistence type="predicted"/>
<dbReference type="InterPro" id="IPR016181">
    <property type="entry name" value="Acyl_CoA_acyltransferase"/>
</dbReference>
<dbReference type="STRING" id="472175.EL18_02426"/>
<dbReference type="Proteomes" id="UP000053675">
    <property type="component" value="Unassembled WGS sequence"/>
</dbReference>
<evidence type="ECO:0000259" key="1">
    <source>
        <dbReference type="PROSITE" id="PS51186"/>
    </source>
</evidence>
<feature type="domain" description="N-acetyltransferase" evidence="1">
    <location>
        <begin position="12"/>
        <end position="173"/>
    </location>
</feature>
<keyword evidence="2" id="KW-0808">Transferase</keyword>
<evidence type="ECO:0000313" key="2">
    <source>
        <dbReference type="EMBL" id="KFB11378.1"/>
    </source>
</evidence>
<name>A0A084UEJ2_9HYPH</name>
<dbReference type="InterPro" id="IPR000182">
    <property type="entry name" value="GNAT_dom"/>
</dbReference>
<dbReference type="RefSeq" id="WP_036483271.1">
    <property type="nucleotide sequence ID" value="NZ_JMQM01000001.1"/>
</dbReference>
<dbReference type="OrthoDB" id="6293260at2"/>
<dbReference type="eggNOG" id="COG1670">
    <property type="taxonomic scope" value="Bacteria"/>
</dbReference>
<protein>
    <submittedName>
        <fullName evidence="2">GCN5-like N-acetyltransferase</fullName>
    </submittedName>
</protein>
<dbReference type="PANTHER" id="PTHR43792">
    <property type="entry name" value="GNAT FAMILY, PUTATIVE (AFU_ORTHOLOGUE AFUA_3G00765)-RELATED-RELATED"/>
    <property type="match status" value="1"/>
</dbReference>
<dbReference type="EMBL" id="JMQM01000001">
    <property type="protein sequence ID" value="KFB11378.1"/>
    <property type="molecule type" value="Genomic_DNA"/>
</dbReference>
<dbReference type="PATRIC" id="fig|472175.3.peg.2418"/>
<accession>A0A084UEJ2</accession>
<dbReference type="AlphaFoldDB" id="A0A084UEJ2"/>
<organism evidence="2 3">
    <name type="scientific">Nitratireductor basaltis</name>
    <dbReference type="NCBI Taxonomy" id="472175"/>
    <lineage>
        <taxon>Bacteria</taxon>
        <taxon>Pseudomonadati</taxon>
        <taxon>Pseudomonadota</taxon>
        <taxon>Alphaproteobacteria</taxon>
        <taxon>Hyphomicrobiales</taxon>
        <taxon>Phyllobacteriaceae</taxon>
        <taxon>Nitratireductor</taxon>
    </lineage>
</organism>
<dbReference type="Pfam" id="PF13302">
    <property type="entry name" value="Acetyltransf_3"/>
    <property type="match status" value="1"/>
</dbReference>
<sequence>MSAAPRLETERLILRGHEVQDFAALYALWTDPTASQYVTQPHSEEDGWKKLLIKAGCWELLGFGYWMVEDKATGKLLGEVGFHDMRRDITPSLGGTMEAGWTFAGHAQGKGYAREAVRAMLDWCDETHRGALVTCIIDPENTRSITLAQDFGFREIARTSYKQKPVIMYQLARGTQAG</sequence>
<dbReference type="SUPFAM" id="SSF55729">
    <property type="entry name" value="Acyl-CoA N-acyltransferases (Nat)"/>
    <property type="match status" value="1"/>
</dbReference>
<comment type="caution">
    <text evidence="2">The sequence shown here is derived from an EMBL/GenBank/DDBJ whole genome shotgun (WGS) entry which is preliminary data.</text>
</comment>
<dbReference type="InterPro" id="IPR051531">
    <property type="entry name" value="N-acetyltransferase"/>
</dbReference>
<dbReference type="PANTHER" id="PTHR43792:SF1">
    <property type="entry name" value="N-ACETYLTRANSFERASE DOMAIN-CONTAINING PROTEIN"/>
    <property type="match status" value="1"/>
</dbReference>
<keyword evidence="3" id="KW-1185">Reference proteome</keyword>
<reference evidence="2 3" key="1">
    <citation type="submission" date="2014-05" db="EMBL/GenBank/DDBJ databases">
        <title>Draft Genome Sequence of Nitratireductor basaltis Strain UMTGB225, A Marine Bacterium Isolated from Green Barrel Tunicate.</title>
        <authorList>
            <person name="Gan H.Y."/>
        </authorList>
    </citation>
    <scope>NUCLEOTIDE SEQUENCE [LARGE SCALE GENOMIC DNA]</scope>
    <source>
        <strain evidence="2 3">UMTGB225</strain>
    </source>
</reference>